<organism evidence="2 3">
    <name type="scientific">Brevibacillus fulvus</name>
    <dbReference type="NCBI Taxonomy" id="1125967"/>
    <lineage>
        <taxon>Bacteria</taxon>
        <taxon>Bacillati</taxon>
        <taxon>Bacillota</taxon>
        <taxon>Bacilli</taxon>
        <taxon>Bacillales</taxon>
        <taxon>Paenibacillaceae</taxon>
        <taxon>Brevibacillus</taxon>
    </lineage>
</organism>
<gene>
    <name evidence="2" type="ORF">JOD01_002640</name>
</gene>
<dbReference type="AlphaFoldDB" id="A0A938Y256"/>
<sequence>MESNQKEQRNTPSPKALRMALQYIVTTVLPRILREDSAQEPGKSPPFLLKRDRMVHTNGNHFCRRNSQHENQAGAKRAVQRN</sequence>
<name>A0A938Y256_9BACL</name>
<evidence type="ECO:0000256" key="1">
    <source>
        <dbReference type="SAM" id="MobiDB-lite"/>
    </source>
</evidence>
<comment type="caution">
    <text evidence="2">The sequence shown here is derived from an EMBL/GenBank/DDBJ whole genome shotgun (WGS) entry which is preliminary data.</text>
</comment>
<protein>
    <submittedName>
        <fullName evidence="2">Uncharacterized protein</fullName>
    </submittedName>
</protein>
<reference evidence="2" key="1">
    <citation type="submission" date="2021-01" db="EMBL/GenBank/DDBJ databases">
        <title>Genomic Encyclopedia of Type Strains, Phase IV (KMG-IV): sequencing the most valuable type-strain genomes for metagenomic binning, comparative biology and taxonomic classification.</title>
        <authorList>
            <person name="Goeker M."/>
        </authorList>
    </citation>
    <scope>NUCLEOTIDE SEQUENCE</scope>
    <source>
        <strain evidence="2">DSM 25523</strain>
    </source>
</reference>
<proteinExistence type="predicted"/>
<evidence type="ECO:0000313" key="2">
    <source>
        <dbReference type="EMBL" id="MBM7591014.1"/>
    </source>
</evidence>
<evidence type="ECO:0000313" key="3">
    <source>
        <dbReference type="Proteomes" id="UP000717624"/>
    </source>
</evidence>
<feature type="region of interest" description="Disordered" evidence="1">
    <location>
        <begin position="60"/>
        <end position="82"/>
    </location>
</feature>
<keyword evidence="3" id="KW-1185">Reference proteome</keyword>
<dbReference type="EMBL" id="JAFBEB010000009">
    <property type="protein sequence ID" value="MBM7591014.1"/>
    <property type="molecule type" value="Genomic_DNA"/>
</dbReference>
<dbReference type="Proteomes" id="UP000717624">
    <property type="component" value="Unassembled WGS sequence"/>
</dbReference>
<accession>A0A938Y256</accession>